<organism evidence="1 2">
    <name type="scientific">Ceratina calcarata</name>
    <dbReference type="NCBI Taxonomy" id="156304"/>
    <lineage>
        <taxon>Eukaryota</taxon>
        <taxon>Metazoa</taxon>
        <taxon>Ecdysozoa</taxon>
        <taxon>Arthropoda</taxon>
        <taxon>Hexapoda</taxon>
        <taxon>Insecta</taxon>
        <taxon>Pterygota</taxon>
        <taxon>Neoptera</taxon>
        <taxon>Endopterygota</taxon>
        <taxon>Hymenoptera</taxon>
        <taxon>Apocrita</taxon>
        <taxon>Aculeata</taxon>
        <taxon>Apoidea</taxon>
        <taxon>Anthophila</taxon>
        <taxon>Apidae</taxon>
        <taxon>Ceratina</taxon>
        <taxon>Zadontomerus</taxon>
    </lineage>
</organism>
<dbReference type="GO" id="GO:0003676">
    <property type="term" value="F:nucleic acid binding"/>
    <property type="evidence" value="ECO:0007669"/>
    <property type="project" value="InterPro"/>
</dbReference>
<dbReference type="InterPro" id="IPR012677">
    <property type="entry name" value="Nucleotide-bd_a/b_plait_sf"/>
</dbReference>
<dbReference type="SUPFAM" id="SSF54928">
    <property type="entry name" value="RNA-binding domain, RBD"/>
    <property type="match status" value="1"/>
</dbReference>
<gene>
    <name evidence="2" type="primary">LOC108632030</name>
</gene>
<protein>
    <submittedName>
        <fullName evidence="2">Uncharacterized protein LOC108632030</fullName>
    </submittedName>
</protein>
<evidence type="ECO:0000313" key="2">
    <source>
        <dbReference type="RefSeq" id="XP_017891815.2"/>
    </source>
</evidence>
<evidence type="ECO:0000313" key="1">
    <source>
        <dbReference type="Proteomes" id="UP000694925"/>
    </source>
</evidence>
<accession>A0AAJ7JET2</accession>
<keyword evidence="1" id="KW-1185">Reference proteome</keyword>
<dbReference type="AlphaFoldDB" id="A0AAJ7JET2"/>
<reference evidence="2" key="1">
    <citation type="submission" date="2025-08" db="UniProtKB">
        <authorList>
            <consortium name="RefSeq"/>
        </authorList>
    </citation>
    <scope>IDENTIFICATION</scope>
    <source>
        <tissue evidence="2">Whole body</tissue>
    </source>
</reference>
<dbReference type="RefSeq" id="XP_017891815.2">
    <property type="nucleotide sequence ID" value="XM_018036326.2"/>
</dbReference>
<dbReference type="Proteomes" id="UP000694925">
    <property type="component" value="Unplaced"/>
</dbReference>
<dbReference type="InterPro" id="IPR035979">
    <property type="entry name" value="RBD_domain_sf"/>
</dbReference>
<dbReference type="KEGG" id="ccal:108632030"/>
<dbReference type="Gene3D" id="3.30.70.330">
    <property type="match status" value="1"/>
</dbReference>
<sequence>MKKITKRIQERQQEKKRALYVRLPHTIKDEEDVAKLFTGNFKVNLLRQSRRYCYVIFPSRREKDKNWKAVKDIKIDGKRVVVGPAITKVEKKPPTIRKKIVIPKIKPDTKVTRQ</sequence>
<dbReference type="GeneID" id="108632030"/>
<proteinExistence type="predicted"/>
<name>A0AAJ7JET2_9HYME</name>